<evidence type="ECO:0000313" key="4">
    <source>
        <dbReference type="Proteomes" id="UP000612282"/>
    </source>
</evidence>
<evidence type="ECO:0000313" key="3">
    <source>
        <dbReference type="EMBL" id="GID52460.1"/>
    </source>
</evidence>
<accession>A0ABQ3X1R9</accession>
<dbReference type="InterPro" id="IPR001031">
    <property type="entry name" value="Thioesterase"/>
</dbReference>
<protein>
    <submittedName>
        <fullName evidence="3">Thioesterase</fullName>
    </submittedName>
</protein>
<comment type="caution">
    <text evidence="3">The sequence shown here is derived from an EMBL/GenBank/DDBJ whole genome shotgun (WGS) entry which is preliminary data.</text>
</comment>
<comment type="similarity">
    <text evidence="1">Belongs to the thioesterase family.</text>
</comment>
<reference evidence="3 4" key="1">
    <citation type="submission" date="2021-01" db="EMBL/GenBank/DDBJ databases">
        <title>Whole genome shotgun sequence of Actinoplanes couchii NBRC 106145.</title>
        <authorList>
            <person name="Komaki H."/>
            <person name="Tamura T."/>
        </authorList>
    </citation>
    <scope>NUCLEOTIDE SEQUENCE [LARGE SCALE GENOMIC DNA]</scope>
    <source>
        <strain evidence="3 4">NBRC 106145</strain>
    </source>
</reference>
<dbReference type="PANTHER" id="PTHR11487:SF0">
    <property type="entry name" value="S-ACYL FATTY ACID SYNTHASE THIOESTERASE, MEDIUM CHAIN"/>
    <property type="match status" value="1"/>
</dbReference>
<dbReference type="Gene3D" id="3.40.50.1820">
    <property type="entry name" value="alpha/beta hydrolase"/>
    <property type="match status" value="1"/>
</dbReference>
<dbReference type="RefSeq" id="WP_203793269.1">
    <property type="nucleotide sequence ID" value="NZ_BAAAQE010000097.1"/>
</dbReference>
<name>A0ABQ3X1R9_9ACTN</name>
<keyword evidence="4" id="KW-1185">Reference proteome</keyword>
<dbReference type="InterPro" id="IPR029058">
    <property type="entry name" value="AB_hydrolase_fold"/>
</dbReference>
<evidence type="ECO:0000259" key="2">
    <source>
        <dbReference type="Pfam" id="PF00975"/>
    </source>
</evidence>
<evidence type="ECO:0000256" key="1">
    <source>
        <dbReference type="ARBA" id="ARBA00007169"/>
    </source>
</evidence>
<feature type="domain" description="Thioesterase" evidence="2">
    <location>
        <begin position="25"/>
        <end position="247"/>
    </location>
</feature>
<dbReference type="Pfam" id="PF00975">
    <property type="entry name" value="Thioesterase"/>
    <property type="match status" value="1"/>
</dbReference>
<dbReference type="InterPro" id="IPR012223">
    <property type="entry name" value="TEII"/>
</dbReference>
<dbReference type="PANTHER" id="PTHR11487">
    <property type="entry name" value="THIOESTERASE"/>
    <property type="match status" value="1"/>
</dbReference>
<proteinExistence type="inferred from homology"/>
<organism evidence="3 4">
    <name type="scientific">Actinoplanes couchii</name>
    <dbReference type="NCBI Taxonomy" id="403638"/>
    <lineage>
        <taxon>Bacteria</taxon>
        <taxon>Bacillati</taxon>
        <taxon>Actinomycetota</taxon>
        <taxon>Actinomycetes</taxon>
        <taxon>Micromonosporales</taxon>
        <taxon>Micromonosporaceae</taxon>
        <taxon>Actinoplanes</taxon>
    </lineage>
</organism>
<dbReference type="EMBL" id="BOMG01000019">
    <property type="protein sequence ID" value="GID52460.1"/>
    <property type="molecule type" value="Genomic_DNA"/>
</dbReference>
<sequence length="260" mass="28064">MPSADNPAAPGRWISGAAPAGDAVRLFCFAHAGGGARFFLPWREALGPDVQVCPIVLPGRESRLREEPRTRLGPLVRELSAALAPYLDRPYAFFGHSLGSLLAYETAKQLIVEGRPGPAVLLASGRQAPQQSRQSSLHLLPTEQFLDHLIALGGTAAGTGLRRRLLESFVPMLRADYGLTETYRTGPEPGLSCPVVAYHGRQDPVATEEQVARWRESTTGPFRLRMFDGDHFYHRDAPAAVTAAIRADLAAADLLPAGIP</sequence>
<gene>
    <name evidence="3" type="ORF">Aco03nite_008640</name>
</gene>
<dbReference type="SUPFAM" id="SSF53474">
    <property type="entry name" value="alpha/beta-Hydrolases"/>
    <property type="match status" value="1"/>
</dbReference>
<dbReference type="Proteomes" id="UP000612282">
    <property type="component" value="Unassembled WGS sequence"/>
</dbReference>